<organism evidence="1 2">
    <name type="scientific">Forsythia ovata</name>
    <dbReference type="NCBI Taxonomy" id="205694"/>
    <lineage>
        <taxon>Eukaryota</taxon>
        <taxon>Viridiplantae</taxon>
        <taxon>Streptophyta</taxon>
        <taxon>Embryophyta</taxon>
        <taxon>Tracheophyta</taxon>
        <taxon>Spermatophyta</taxon>
        <taxon>Magnoliopsida</taxon>
        <taxon>eudicotyledons</taxon>
        <taxon>Gunneridae</taxon>
        <taxon>Pentapetalae</taxon>
        <taxon>asterids</taxon>
        <taxon>lamiids</taxon>
        <taxon>Lamiales</taxon>
        <taxon>Oleaceae</taxon>
        <taxon>Forsythieae</taxon>
        <taxon>Forsythia</taxon>
    </lineage>
</organism>
<proteinExistence type="predicted"/>
<keyword evidence="2" id="KW-1185">Reference proteome</keyword>
<accession>A0ABD1WJN4</accession>
<name>A0ABD1WJN4_9LAMI</name>
<sequence>MAVTCIHTTATCLNITPRFLAAHRNPKTPQIRKLKSQKYSTIPQLSSLSAGDEATTFTRLPPVYLDWLDLTVRISQPDLELYVVEDGSNTGNGCERSDFEVVEKVPHGTVVREAGSDVL</sequence>
<comment type="caution">
    <text evidence="1">The sequence shown here is derived from an EMBL/GenBank/DDBJ whole genome shotgun (WGS) entry which is preliminary data.</text>
</comment>
<dbReference type="Proteomes" id="UP001604277">
    <property type="component" value="Unassembled WGS sequence"/>
</dbReference>
<evidence type="ECO:0000313" key="2">
    <source>
        <dbReference type="Proteomes" id="UP001604277"/>
    </source>
</evidence>
<protein>
    <submittedName>
        <fullName evidence="1">GTP-binding protein OBGC</fullName>
    </submittedName>
</protein>
<gene>
    <name evidence="1" type="ORF">Fot_11419</name>
</gene>
<dbReference type="AlphaFoldDB" id="A0ABD1WJN4"/>
<evidence type="ECO:0000313" key="1">
    <source>
        <dbReference type="EMBL" id="KAL2549889.1"/>
    </source>
</evidence>
<reference evidence="2" key="1">
    <citation type="submission" date="2024-07" db="EMBL/GenBank/DDBJ databases">
        <title>Two chromosome-level genome assemblies of Korean endemic species Abeliophyllum distichum and Forsythia ovata (Oleaceae).</title>
        <authorList>
            <person name="Jang H."/>
        </authorList>
    </citation>
    <scope>NUCLEOTIDE SEQUENCE [LARGE SCALE GENOMIC DNA]</scope>
</reference>
<dbReference type="EMBL" id="JBFOLJ010000003">
    <property type="protein sequence ID" value="KAL2549889.1"/>
    <property type="molecule type" value="Genomic_DNA"/>
</dbReference>